<dbReference type="EMBL" id="VSWD01000009">
    <property type="protein sequence ID" value="KAK3093986.1"/>
    <property type="molecule type" value="Genomic_DNA"/>
</dbReference>
<dbReference type="GO" id="GO:0015629">
    <property type="term" value="C:actin cytoskeleton"/>
    <property type="evidence" value="ECO:0007669"/>
    <property type="project" value="InterPro"/>
</dbReference>
<organism evidence="2 3">
    <name type="scientific">Pinctada imbricata</name>
    <name type="common">Atlantic pearl-oyster</name>
    <name type="synonym">Pinctada martensii</name>
    <dbReference type="NCBI Taxonomy" id="66713"/>
    <lineage>
        <taxon>Eukaryota</taxon>
        <taxon>Metazoa</taxon>
        <taxon>Spiralia</taxon>
        <taxon>Lophotrochozoa</taxon>
        <taxon>Mollusca</taxon>
        <taxon>Bivalvia</taxon>
        <taxon>Autobranchia</taxon>
        <taxon>Pteriomorphia</taxon>
        <taxon>Pterioida</taxon>
        <taxon>Pterioidea</taxon>
        <taxon>Pteriidae</taxon>
        <taxon>Pinctada</taxon>
    </lineage>
</organism>
<evidence type="ECO:0000313" key="2">
    <source>
        <dbReference type="EMBL" id="KAK3093986.1"/>
    </source>
</evidence>
<dbReference type="GO" id="GO:0007015">
    <property type="term" value="P:actin filament organization"/>
    <property type="evidence" value="ECO:0007669"/>
    <property type="project" value="InterPro"/>
</dbReference>
<gene>
    <name evidence="2" type="ORF">FSP39_022563</name>
</gene>
<dbReference type="GO" id="GO:0034198">
    <property type="term" value="P:cellular response to amino acid starvation"/>
    <property type="evidence" value="ECO:0007669"/>
    <property type="project" value="TreeGrafter"/>
</dbReference>
<evidence type="ECO:0000313" key="3">
    <source>
        <dbReference type="Proteomes" id="UP001186944"/>
    </source>
</evidence>
<name>A0AA89C437_PINIB</name>
<dbReference type="GO" id="GO:0051015">
    <property type="term" value="F:actin filament binding"/>
    <property type="evidence" value="ECO:0007669"/>
    <property type="project" value="TreeGrafter"/>
</dbReference>
<evidence type="ECO:0008006" key="4">
    <source>
        <dbReference type="Google" id="ProtNLM"/>
    </source>
</evidence>
<reference evidence="2" key="1">
    <citation type="submission" date="2019-08" db="EMBL/GenBank/DDBJ databases">
        <title>The improved chromosome-level genome for the pearl oyster Pinctada fucata martensii using PacBio sequencing and Hi-C.</title>
        <authorList>
            <person name="Zheng Z."/>
        </authorList>
    </citation>
    <scope>NUCLEOTIDE SEQUENCE</scope>
    <source>
        <strain evidence="2">ZZ-2019</strain>
        <tissue evidence="2">Adductor muscle</tissue>
    </source>
</reference>
<comment type="caution">
    <text evidence="2">The sequence shown here is derived from an EMBL/GenBank/DDBJ whole genome shotgun (WGS) entry which is preliminary data.</text>
</comment>
<dbReference type="AlphaFoldDB" id="A0AA89C437"/>
<dbReference type="PANTHER" id="PTHR15435:SF2">
    <property type="entry name" value="KICSTOR COMPLEX PROTEIN KAPTIN"/>
    <property type="match status" value="1"/>
</dbReference>
<feature type="compositionally biased region" description="Basic and acidic residues" evidence="1">
    <location>
        <begin position="384"/>
        <end position="405"/>
    </location>
</feature>
<accession>A0AA89C437</accession>
<sequence>MSKTWKWTDANFCSLPSHTTVFGSAKPQTNVYSHSKVADPGGSNKLLLASLSGKFIYIEYQKHFDNLIPTSKEIQFTYIPADAEIISLDVISRSSHRKTLIVGVTFLKVKQSEESESTTLTQYLNLYSSLQPGEECLLESVAQEVVSIELNFTPYQLTHTELIQGDCRETVFLLSGSDQCIHMYREVVCFSTIQRFPQNFGEEVAVNEMFPESTKITGCVHWLDIKYKDNFSQRLSVLGQQDGAVIVSVVDVLKSEILRTWSTMHDSPITRVKIFRLESDISPPSCLNSLQGFTPCPEDEKDKTIYDVLVLSALETSVMYSDVFNQGFTKEVTLPDSDKYDVPLCVCILDIDFDGQDEVLVGTYGQELLAYKWYDDGEYMGNENKSEHSSPSKDDPLRNRHKSMECKSSVAQDTSVISPKSKSQENITSILENLKRRGSLDRYENEEFQGQSETSKSGFRLLWKHSFPCPVMGVAKLDIVGDGMDDLIVITLNGVHIIQPDLGDIYKMCLERLQSVTKSVFPEVGKDEKYSPVKDSDQDTLIKDVIEKPVKDDINGTLIKGDDKT</sequence>
<dbReference type="GO" id="GO:0030027">
    <property type="term" value="C:lamellipodium"/>
    <property type="evidence" value="ECO:0007669"/>
    <property type="project" value="TreeGrafter"/>
</dbReference>
<dbReference type="InterPro" id="IPR029982">
    <property type="entry name" value="Kptn"/>
</dbReference>
<evidence type="ECO:0000256" key="1">
    <source>
        <dbReference type="SAM" id="MobiDB-lite"/>
    </source>
</evidence>
<proteinExistence type="predicted"/>
<dbReference type="GO" id="GO:1904262">
    <property type="term" value="P:negative regulation of TORC1 signaling"/>
    <property type="evidence" value="ECO:0007669"/>
    <property type="project" value="TreeGrafter"/>
</dbReference>
<dbReference type="Proteomes" id="UP001186944">
    <property type="component" value="Unassembled WGS sequence"/>
</dbReference>
<feature type="region of interest" description="Disordered" evidence="1">
    <location>
        <begin position="382"/>
        <end position="405"/>
    </location>
</feature>
<keyword evidence="3" id="KW-1185">Reference proteome</keyword>
<protein>
    <recommendedName>
        <fullName evidence="4">KICSTOR complex protein kaptin</fullName>
    </recommendedName>
</protein>
<dbReference type="PANTHER" id="PTHR15435">
    <property type="entry name" value="KICSTOR COMPLEX PROTEIN KAPTIN"/>
    <property type="match status" value="1"/>
</dbReference>